<dbReference type="InterPro" id="IPR050131">
    <property type="entry name" value="Peptidase_S8_subtilisin-like"/>
</dbReference>
<feature type="active site" description="Charge relay system" evidence="27">
    <location>
        <position position="229"/>
    </location>
</feature>
<dbReference type="EMBL" id="CASHTH010001568">
    <property type="protein sequence ID" value="CAI8016902.1"/>
    <property type="molecule type" value="Genomic_DNA"/>
</dbReference>
<evidence type="ECO:0000256" key="3">
    <source>
        <dbReference type="ARBA" id="ARBA00004194"/>
    </source>
</evidence>
<accession>A0AA35WK94</accession>
<evidence type="ECO:0000256" key="1">
    <source>
        <dbReference type="ARBA" id="ARBA00001913"/>
    </source>
</evidence>
<evidence type="ECO:0000256" key="28">
    <source>
        <dbReference type="SAM" id="MobiDB-lite"/>
    </source>
</evidence>
<keyword evidence="18" id="KW-0472">Membrane</keyword>
<dbReference type="PROSITE" id="PS51892">
    <property type="entry name" value="SUBTILASE"/>
    <property type="match status" value="1"/>
</dbReference>
<dbReference type="Pfam" id="PF23094">
    <property type="entry name" value="MBTPS1_3rd"/>
    <property type="match status" value="1"/>
</dbReference>
<dbReference type="InterPro" id="IPR036852">
    <property type="entry name" value="Peptidase_S8/S53_dom_sf"/>
</dbReference>
<keyword evidence="5" id="KW-0153">Cholesterol metabolism</keyword>
<evidence type="ECO:0000256" key="20">
    <source>
        <dbReference type="ARBA" id="ARBA00023166"/>
    </source>
</evidence>
<dbReference type="Pfam" id="PF23090">
    <property type="entry name" value="MBTPS1_4th"/>
    <property type="match status" value="2"/>
</dbReference>
<comment type="similarity">
    <text evidence="4 27">Belongs to the peptidase S8 family.</text>
</comment>
<sequence>MRAIPRQVTSALHADVLWSMGHTGKGVRVAIFDTGLPQNHPHFRHVRDRSNWTDEKSLEDGLGHGTFVAGVIASSSECLGFAPDSDLYIFRVFTNSQVSYTSWFLDAFNYAILKRINVLNLSIGGPDFLDQPFVDKVWELTANGVIMVSAIGNDGPLYGTLNNPADMMDVIGVGGINFEEEVARFSSRGMTTWELPAGYGRVKPDIVTYGSGVRGSALHGGCRSLSGTSVASPVVAGAVTLLLGAVDHAHINPASMKQALMDSAQRLGGANIFEQGSGKLDLLRAFHMLNTYKPQATLSPGVIDFTDCPYFWPYCSQPMYYAALPVTVNVTLLNGMGVTGRIVGKPTWHPYLQHNGQFLEVSVSYPSTLWPWSGYLAVSLAVAREGRSFTGVAQGHLTLTISSPTSSSSGGETLQSQVHLPIKVSVVPTPPRHRRILWDQFHNLRYPAGYFPRDNLRMKNDPLDWNGDHVHTNFRDMYNSLRSNGYFVEVLGSPFTCFDATQYGALLLVDSEEEFFPDEISKLKLDVEERGLSLVVFADWYNSEVMKKIKFYDENTRQWWMPDTEVLEGEMTVSDHKIHFASGTAIARFPQDGSLLARDLNDQGSEVVNGGTTELQDVPILGLYQTPNDGGKIAVYGDSNCLDSAHMLRDCFWLLDTLLQHVTSSSSPPSLTFSQHIRTPPTSLPQRMEGNRLHLYSRVLDPQDSARTRLPPPCPHLIWAKPRPINSSVPRETRSLRVLCWRGKEGRGQRAGPISCSWVWRQFWCSWFGGLAADVLARRRAAADPAAPAASSGRRRRARGVRATPYSTSGRRRDAQVAPSTDFLWDFTPTTNQLEFMKDAVDKTWHLHHVSPLWQLSTTPSALSEHSHSLSSLLSQVSRVPNELKTSVKVVKSIGLDGSDGLKISATKNVKNKDVVMLEAFLCRLGRVDRVQSGFTSLPLLLSRGPQTLSSQLHLWLQTSFDCHVSPHTLDAQDLSLLVGQFATAEKTSGRGLGGVQMVYKTTPTVTQQGLSTVSVALPYSSVVGAWERAGDTDTSRRTGFVEVLEQHVKRQLGLKLQTMSLLRVSTPVLHAEATGRIKFTTEEPIIQVLSVLQSRHF</sequence>
<dbReference type="InterPro" id="IPR022398">
    <property type="entry name" value="Peptidase_S8_His-AS"/>
</dbReference>
<evidence type="ECO:0000256" key="5">
    <source>
        <dbReference type="ARBA" id="ARBA00022548"/>
    </source>
</evidence>
<evidence type="ECO:0000256" key="27">
    <source>
        <dbReference type="PROSITE-ProRule" id="PRU01240"/>
    </source>
</evidence>
<evidence type="ECO:0000256" key="18">
    <source>
        <dbReference type="ARBA" id="ARBA00023136"/>
    </source>
</evidence>
<feature type="active site" description="Charge relay system" evidence="27">
    <location>
        <position position="33"/>
    </location>
</feature>
<evidence type="ECO:0000256" key="14">
    <source>
        <dbReference type="ARBA" id="ARBA00022837"/>
    </source>
</evidence>
<dbReference type="FunFam" id="3.40.50.200:FF:000008">
    <property type="entry name" value="Membrane-bound transcription factor site-1 protease preproprotein"/>
    <property type="match status" value="1"/>
</dbReference>
<evidence type="ECO:0000256" key="11">
    <source>
        <dbReference type="ARBA" id="ARBA00022813"/>
    </source>
</evidence>
<organism evidence="32 33">
    <name type="scientific">Geodia barretti</name>
    <name type="common">Barrett's horny sponge</name>
    <dbReference type="NCBI Taxonomy" id="519541"/>
    <lineage>
        <taxon>Eukaryota</taxon>
        <taxon>Metazoa</taxon>
        <taxon>Porifera</taxon>
        <taxon>Demospongiae</taxon>
        <taxon>Heteroscleromorpha</taxon>
        <taxon>Tetractinellida</taxon>
        <taxon>Astrophorina</taxon>
        <taxon>Geodiidae</taxon>
        <taxon>Geodia</taxon>
    </lineage>
</organism>
<keyword evidence="6" id="KW-0597">Phosphoprotein</keyword>
<reference evidence="32" key="1">
    <citation type="submission" date="2023-03" db="EMBL/GenBank/DDBJ databases">
        <authorList>
            <person name="Steffen K."/>
            <person name="Cardenas P."/>
        </authorList>
    </citation>
    <scope>NUCLEOTIDE SEQUENCE</scope>
</reference>
<evidence type="ECO:0000256" key="4">
    <source>
        <dbReference type="ARBA" id="ARBA00011073"/>
    </source>
</evidence>
<evidence type="ECO:0000259" key="29">
    <source>
        <dbReference type="Pfam" id="PF00082"/>
    </source>
</evidence>
<dbReference type="InterPro" id="IPR023828">
    <property type="entry name" value="Peptidase_S8_Ser-AS"/>
</dbReference>
<evidence type="ECO:0000313" key="32">
    <source>
        <dbReference type="EMBL" id="CAI8016902.1"/>
    </source>
</evidence>
<feature type="domain" description="MBTPS1 fourth" evidence="30">
    <location>
        <begin position="565"/>
        <end position="670"/>
    </location>
</feature>
<evidence type="ECO:0000256" key="23">
    <source>
        <dbReference type="ARBA" id="ARBA00050826"/>
    </source>
</evidence>
<name>A0AA35WK94_GEOBA</name>
<keyword evidence="15" id="KW-1133">Transmembrane helix</keyword>
<feature type="domain" description="Peptidase S8/S53" evidence="29">
    <location>
        <begin position="24"/>
        <end position="275"/>
    </location>
</feature>
<keyword evidence="11" id="KW-0068">Autocatalytic cleavage</keyword>
<dbReference type="InterPro" id="IPR015500">
    <property type="entry name" value="Peptidase_S8_subtilisin-rel"/>
</dbReference>
<feature type="region of interest" description="Disordered" evidence="28">
    <location>
        <begin position="783"/>
        <end position="812"/>
    </location>
</feature>
<keyword evidence="20" id="KW-1207">Sterol metabolism</keyword>
<keyword evidence="8" id="KW-0812">Transmembrane</keyword>
<proteinExistence type="inferred from homology"/>
<evidence type="ECO:0000256" key="12">
    <source>
        <dbReference type="ARBA" id="ARBA00022824"/>
    </source>
</evidence>
<evidence type="ECO:0000256" key="7">
    <source>
        <dbReference type="ARBA" id="ARBA00022670"/>
    </source>
</evidence>
<keyword evidence="16" id="KW-0333">Golgi apparatus</keyword>
<comment type="subcellular location">
    <subcellularLocation>
        <location evidence="2">Endoplasmic reticulum membrane</location>
        <topology evidence="2">Single-pass type I membrane protein</topology>
    </subcellularLocation>
    <subcellularLocation>
        <location evidence="3">Golgi apparatus membrane</location>
        <topology evidence="3">Single-pass membrane protein</topology>
    </subcellularLocation>
</comment>
<evidence type="ECO:0000256" key="22">
    <source>
        <dbReference type="ARBA" id="ARBA00023221"/>
    </source>
</evidence>
<keyword evidence="10 27" id="KW-0378">Hydrolase</keyword>
<dbReference type="Pfam" id="PF13092">
    <property type="entry name" value="CENP-L"/>
    <property type="match status" value="1"/>
</dbReference>
<dbReference type="GO" id="GO:0005789">
    <property type="term" value="C:endoplasmic reticulum membrane"/>
    <property type="evidence" value="ECO:0007669"/>
    <property type="project" value="UniProtKB-SubCell"/>
</dbReference>
<evidence type="ECO:0000256" key="13">
    <source>
        <dbReference type="ARBA" id="ARBA00022825"/>
    </source>
</evidence>
<keyword evidence="14" id="KW-0106">Calcium</keyword>
<comment type="caution">
    <text evidence="32">The sequence shown here is derived from an EMBL/GenBank/DDBJ whole genome shotgun (WGS) entry which is preliminary data.</text>
</comment>
<feature type="domain" description="MBTPS1 fourth" evidence="30">
    <location>
        <begin position="430"/>
        <end position="564"/>
    </location>
</feature>
<evidence type="ECO:0000256" key="25">
    <source>
        <dbReference type="ARBA" id="ARBA00067283"/>
    </source>
</evidence>
<keyword evidence="19" id="KW-0865">Zymogen</keyword>
<feature type="compositionally biased region" description="Low complexity" evidence="28">
    <location>
        <begin position="783"/>
        <end position="792"/>
    </location>
</feature>
<evidence type="ECO:0000256" key="24">
    <source>
        <dbReference type="ARBA" id="ARBA00066596"/>
    </source>
</evidence>
<keyword evidence="17" id="KW-0443">Lipid metabolism</keyword>
<comment type="cofactor">
    <cofactor evidence="1">
        <name>Ca(2+)</name>
        <dbReference type="ChEBI" id="CHEBI:29108"/>
    </cofactor>
</comment>
<evidence type="ECO:0000256" key="19">
    <source>
        <dbReference type="ARBA" id="ARBA00023145"/>
    </source>
</evidence>
<keyword evidence="33" id="KW-1185">Reference proteome</keyword>
<evidence type="ECO:0000256" key="26">
    <source>
        <dbReference type="ARBA" id="ARBA00081324"/>
    </source>
</evidence>
<evidence type="ECO:0000256" key="6">
    <source>
        <dbReference type="ARBA" id="ARBA00022553"/>
    </source>
</evidence>
<gene>
    <name evidence="32" type="ORF">GBAR_LOCUS10324</name>
</gene>
<evidence type="ECO:0000259" key="30">
    <source>
        <dbReference type="Pfam" id="PF23090"/>
    </source>
</evidence>
<protein>
    <recommendedName>
        <fullName evidence="25">Membrane-bound transcription factor site-1 protease</fullName>
        <ecNumber evidence="24">3.4.21.112</ecNumber>
    </recommendedName>
    <alternativeName>
        <fullName evidence="26">Endopeptidase S1P</fullName>
    </alternativeName>
</protein>
<dbReference type="Proteomes" id="UP001174909">
    <property type="component" value="Unassembled WGS sequence"/>
</dbReference>
<evidence type="ECO:0000256" key="9">
    <source>
        <dbReference type="ARBA" id="ARBA00022729"/>
    </source>
</evidence>
<evidence type="ECO:0000256" key="16">
    <source>
        <dbReference type="ARBA" id="ARBA00023034"/>
    </source>
</evidence>
<dbReference type="InterPro" id="IPR057032">
    <property type="entry name" value="MBTPS1_4th"/>
</dbReference>
<evidence type="ECO:0000256" key="17">
    <source>
        <dbReference type="ARBA" id="ARBA00023098"/>
    </source>
</evidence>
<evidence type="ECO:0000256" key="8">
    <source>
        <dbReference type="ARBA" id="ARBA00022692"/>
    </source>
</evidence>
<comment type="catalytic activity">
    <reaction evidence="23">
        <text>Processes precursors containing basic and hydrophobic/aliphatic residues at P4 and P2, respectively, with a relatively relaxed acceptance of amino acids at P1 and P3.</text>
        <dbReference type="EC" id="3.4.21.112"/>
    </reaction>
</comment>
<dbReference type="Gene3D" id="3.40.50.200">
    <property type="entry name" value="Peptidase S8/S53 domain"/>
    <property type="match status" value="1"/>
</dbReference>
<dbReference type="PROSITE" id="PS00138">
    <property type="entry name" value="SUBTILASE_SER"/>
    <property type="match status" value="1"/>
</dbReference>
<dbReference type="AlphaFoldDB" id="A0AA35WK94"/>
<evidence type="ECO:0000256" key="2">
    <source>
        <dbReference type="ARBA" id="ARBA00004115"/>
    </source>
</evidence>
<evidence type="ECO:0000256" key="21">
    <source>
        <dbReference type="ARBA" id="ARBA00023180"/>
    </source>
</evidence>
<dbReference type="SUPFAM" id="SSF52743">
    <property type="entry name" value="Subtilisin-like"/>
    <property type="match status" value="1"/>
</dbReference>
<dbReference type="PRINTS" id="PR00723">
    <property type="entry name" value="SUBTILISIN"/>
</dbReference>
<evidence type="ECO:0000256" key="10">
    <source>
        <dbReference type="ARBA" id="ARBA00022801"/>
    </source>
</evidence>
<feature type="domain" description="MBTPS1 third" evidence="31">
    <location>
        <begin position="299"/>
        <end position="429"/>
    </location>
</feature>
<dbReference type="GO" id="GO:0004252">
    <property type="term" value="F:serine-type endopeptidase activity"/>
    <property type="evidence" value="ECO:0007669"/>
    <property type="project" value="UniProtKB-UniRule"/>
</dbReference>
<feature type="active site" description="Charge relay system" evidence="27">
    <location>
        <position position="64"/>
    </location>
</feature>
<dbReference type="PANTHER" id="PTHR43806">
    <property type="entry name" value="PEPTIDASE S8"/>
    <property type="match status" value="1"/>
</dbReference>
<keyword evidence="21" id="KW-0325">Glycoprotein</keyword>
<dbReference type="EC" id="3.4.21.112" evidence="24"/>
<dbReference type="InterPro" id="IPR057060">
    <property type="entry name" value="MBTPS1_3rd"/>
</dbReference>
<dbReference type="PROSITE" id="PS00137">
    <property type="entry name" value="SUBTILASE_HIS"/>
    <property type="match status" value="1"/>
</dbReference>
<dbReference type="GO" id="GO:0008203">
    <property type="term" value="P:cholesterol metabolic process"/>
    <property type="evidence" value="ECO:0007669"/>
    <property type="project" value="UniProtKB-KW"/>
</dbReference>
<evidence type="ECO:0000259" key="31">
    <source>
        <dbReference type="Pfam" id="PF23094"/>
    </source>
</evidence>
<dbReference type="PANTHER" id="PTHR43806:SF7">
    <property type="entry name" value="MEMBRANE-BOUND TRANSCRIPTION FACTOR SITE-1 PROTEASE"/>
    <property type="match status" value="1"/>
</dbReference>
<dbReference type="GO" id="GO:0006508">
    <property type="term" value="P:proteolysis"/>
    <property type="evidence" value="ECO:0007669"/>
    <property type="project" value="UniProtKB-KW"/>
</dbReference>
<dbReference type="Pfam" id="PF00082">
    <property type="entry name" value="Peptidase_S8"/>
    <property type="match status" value="1"/>
</dbReference>
<keyword evidence="13 27" id="KW-0720">Serine protease</keyword>
<dbReference type="InterPro" id="IPR025204">
    <property type="entry name" value="CENP-L"/>
</dbReference>
<dbReference type="InterPro" id="IPR000209">
    <property type="entry name" value="Peptidase_S8/S53_dom"/>
</dbReference>
<evidence type="ECO:0000256" key="15">
    <source>
        <dbReference type="ARBA" id="ARBA00022989"/>
    </source>
</evidence>
<keyword evidence="9" id="KW-0732">Signal</keyword>
<evidence type="ECO:0000313" key="33">
    <source>
        <dbReference type="Proteomes" id="UP001174909"/>
    </source>
</evidence>
<dbReference type="GO" id="GO:0000139">
    <property type="term" value="C:Golgi membrane"/>
    <property type="evidence" value="ECO:0007669"/>
    <property type="project" value="UniProtKB-SubCell"/>
</dbReference>
<keyword evidence="22" id="KW-0753">Steroid metabolism</keyword>
<keyword evidence="7 27" id="KW-0645">Protease</keyword>
<keyword evidence="12" id="KW-0256">Endoplasmic reticulum</keyword>